<dbReference type="AlphaFoldDB" id="A0AB73T5D6"/>
<sequence>MDKTYTYIDTDTTARFVNPYNFIPLGEECRRDIPKTNDQDAFTGYFECRVKLLTPLFIPNTSSSVRLLTQKEWEKGKQENKKYSGYDFFSYDDLSEEQPYISDPPAPPCNPVIPGSEIRGAVRSVFEAAFNGCMSSVDENRDISRRCGEVKNPGILYWDCKERGWRLKSCNKVKLLVEQKEEQSRGKAKGKLVTRKEYDTWQEGQKIWVYIDNKGVVYDYGLINGRRKTKGKENYVYREGYLHKGEYIDGKKYESVFWESGGQKLIRVRNEDIELLKKILKEYRDSTKNCKVQDEKWYEEFEVPKDGTRILVYYSKDSVGRIYLCPACIGRETFLKTVGSLLKSNGEYQPCNSEKLCSACQIFGMMEKAEKPGTYAYGSKVRFTDAMLIKPVKNSSFLFEDPIVLPELAEPRPSAVEFYTESPYKEYEETGGKDKQGYWTYDYKYQYKREERKEKFNVSRMALGRAQPKLRGRKYYWHKDVNMDAFTDNKVNAMQQRIRPMKPDTERDSQPLFQFCVYFEQLNKKQLEQLKWALDFGSPECAHKIGRGKPLGFGSAQIIVDKLNIREINEDNGCWKIKTIGKDNKLDFENFFKSSGQFSEEIPKALKIMANWEKRPENVNYPIGEDKTVKSQGENNAAASHQWFRLNKGKDNFKPNFSKILPAAEDDANNRLSRKKALYRLIEKEK</sequence>
<dbReference type="Proteomes" id="UP000245412">
    <property type="component" value="Unassembled WGS sequence"/>
</dbReference>
<keyword evidence="4" id="KW-1185">Reference proteome</keyword>
<dbReference type="NCBIfam" id="TIGR03986">
    <property type="entry name" value="TIGR03986 family CRISPR-associated RAMP protein"/>
    <property type="match status" value="1"/>
</dbReference>
<gene>
    <name evidence="3" type="ORF">C7383_10441</name>
</gene>
<dbReference type="RefSeq" id="WP_109625747.1">
    <property type="nucleotide sequence ID" value="NZ_JANKBI010000008.1"/>
</dbReference>
<evidence type="ECO:0000256" key="1">
    <source>
        <dbReference type="ARBA" id="ARBA00023118"/>
    </source>
</evidence>
<keyword evidence="1" id="KW-0051">Antiviral defense</keyword>
<evidence type="ECO:0000313" key="3">
    <source>
        <dbReference type="EMBL" id="PWJ76596.1"/>
    </source>
</evidence>
<evidence type="ECO:0000313" key="4">
    <source>
        <dbReference type="Proteomes" id="UP000245412"/>
    </source>
</evidence>
<dbReference type="EMBL" id="QGGY01000004">
    <property type="protein sequence ID" value="PWJ76596.1"/>
    <property type="molecule type" value="Genomic_DNA"/>
</dbReference>
<organism evidence="3 4">
    <name type="scientific">Murimonas intestini</name>
    <dbReference type="NCBI Taxonomy" id="1337051"/>
    <lineage>
        <taxon>Bacteria</taxon>
        <taxon>Bacillati</taxon>
        <taxon>Bacillota</taxon>
        <taxon>Clostridia</taxon>
        <taxon>Lachnospirales</taxon>
        <taxon>Lachnospiraceae</taxon>
        <taxon>Murimonas</taxon>
    </lineage>
</organism>
<protein>
    <submittedName>
        <fullName evidence="3">CRISPR-associated protein (TIGR03986 family)</fullName>
    </submittedName>
</protein>
<evidence type="ECO:0000259" key="2">
    <source>
        <dbReference type="Pfam" id="PF03787"/>
    </source>
</evidence>
<dbReference type="InterPro" id="IPR005537">
    <property type="entry name" value="RAMP_III_fam"/>
</dbReference>
<comment type="caution">
    <text evidence="3">The sequence shown here is derived from an EMBL/GenBank/DDBJ whole genome shotgun (WGS) entry which is preliminary data.</text>
</comment>
<name>A0AB73T5D6_9FIRM</name>
<dbReference type="Pfam" id="PF03787">
    <property type="entry name" value="RAMPs"/>
    <property type="match status" value="1"/>
</dbReference>
<proteinExistence type="predicted"/>
<feature type="domain" description="CRISPR type III-associated protein" evidence="2">
    <location>
        <begin position="50"/>
        <end position="281"/>
    </location>
</feature>
<dbReference type="GO" id="GO:0051607">
    <property type="term" value="P:defense response to virus"/>
    <property type="evidence" value="ECO:0007669"/>
    <property type="project" value="UniProtKB-KW"/>
</dbReference>
<reference evidence="3 4" key="1">
    <citation type="submission" date="2018-05" db="EMBL/GenBank/DDBJ databases">
        <authorList>
            <person name="Goeker M."/>
            <person name="Huntemann M."/>
            <person name="Clum A."/>
            <person name="Pillay M."/>
            <person name="Palaniappan K."/>
            <person name="Varghese N."/>
            <person name="Mikhailova N."/>
            <person name="Stamatis D."/>
            <person name="Reddy T."/>
            <person name="Daum C."/>
            <person name="Shapiro N."/>
            <person name="Ivanova N."/>
            <person name="Kyrpides N."/>
            <person name="Woyke T."/>
        </authorList>
    </citation>
    <scope>NUCLEOTIDE SEQUENCE [LARGE SCALE GENOMIC DNA]</scope>
    <source>
        <strain evidence="3 4">DSM 26524</strain>
    </source>
</reference>
<accession>A0AB73T5D6</accession>
<dbReference type="InterPro" id="IPR023825">
    <property type="entry name" value="CRISPR-assoc_RAMP_BGP1436"/>
</dbReference>